<evidence type="ECO:0000256" key="5">
    <source>
        <dbReference type="ARBA" id="ARBA00022679"/>
    </source>
</evidence>
<dbReference type="RefSeq" id="WP_086320114.1">
    <property type="nucleotide sequence ID" value="NZ_NASD01000003.1"/>
</dbReference>
<sequence>MPQPLPIILASHGPFAQGALECAQMLMGEQDNVHVISVLIDSNIDNLRQEMQSSYKKLNQGNGVIILVDIMGGTPCNLATELLISHDDVLLFCGFNIPVLLEVLNNREGTLNDAKFAIEETFPESCKDVRQILNVQQEQSNEL</sequence>
<keyword evidence="5" id="KW-0808">Transferase</keyword>
<accession>A0A242NW71</accession>
<dbReference type="GO" id="GO:0016301">
    <property type="term" value="F:kinase activity"/>
    <property type="evidence" value="ECO:0007669"/>
    <property type="project" value="UniProtKB-KW"/>
</dbReference>
<keyword evidence="7" id="KW-0418">Kinase</keyword>
<evidence type="ECO:0000256" key="3">
    <source>
        <dbReference type="ARBA" id="ARBA00022490"/>
    </source>
</evidence>
<dbReference type="PANTHER" id="PTHR33799:SF1">
    <property type="entry name" value="PTS SYSTEM MANNOSE-SPECIFIC EIIAB COMPONENT-RELATED"/>
    <property type="match status" value="1"/>
</dbReference>
<evidence type="ECO:0000259" key="8">
    <source>
        <dbReference type="PROSITE" id="PS51096"/>
    </source>
</evidence>
<evidence type="ECO:0000256" key="1">
    <source>
        <dbReference type="ARBA" id="ARBA00004496"/>
    </source>
</evidence>
<evidence type="ECO:0000313" key="9">
    <source>
        <dbReference type="EMBL" id="OTQ51511.1"/>
    </source>
</evidence>
<comment type="subcellular location">
    <subcellularLocation>
        <location evidence="1">Cytoplasm</location>
    </subcellularLocation>
</comment>
<evidence type="ECO:0000256" key="7">
    <source>
        <dbReference type="ARBA" id="ARBA00022777"/>
    </source>
</evidence>
<keyword evidence="4" id="KW-0762">Sugar transport</keyword>
<dbReference type="PROSITE" id="PS51096">
    <property type="entry name" value="PTS_EIIA_TYPE_4"/>
    <property type="match status" value="1"/>
</dbReference>
<keyword evidence="2" id="KW-0813">Transport</keyword>
<protein>
    <submittedName>
        <fullName evidence="9">PTS mannose transporter subunit IIAB</fullName>
    </submittedName>
</protein>
<dbReference type="EMBL" id="NASK01000078">
    <property type="protein sequence ID" value="OTQ51511.1"/>
    <property type="molecule type" value="Genomic_DNA"/>
</dbReference>
<evidence type="ECO:0000256" key="2">
    <source>
        <dbReference type="ARBA" id="ARBA00022448"/>
    </source>
</evidence>
<organism evidence="9 10">
    <name type="scientific">Gilliamella apis</name>
    <dbReference type="NCBI Taxonomy" id="1970738"/>
    <lineage>
        <taxon>Bacteria</taxon>
        <taxon>Pseudomonadati</taxon>
        <taxon>Pseudomonadota</taxon>
        <taxon>Gammaproteobacteria</taxon>
        <taxon>Orbales</taxon>
        <taxon>Orbaceae</taxon>
        <taxon>Gilliamella</taxon>
    </lineage>
</organism>
<dbReference type="InterPro" id="IPR036662">
    <property type="entry name" value="PTS_EIIA_man-typ_sf"/>
</dbReference>
<dbReference type="GO" id="GO:0016020">
    <property type="term" value="C:membrane"/>
    <property type="evidence" value="ECO:0007669"/>
    <property type="project" value="InterPro"/>
</dbReference>
<keyword evidence="3" id="KW-0963">Cytoplasm</keyword>
<evidence type="ECO:0000313" key="10">
    <source>
        <dbReference type="Proteomes" id="UP000194968"/>
    </source>
</evidence>
<dbReference type="Proteomes" id="UP000194968">
    <property type="component" value="Unassembled WGS sequence"/>
</dbReference>
<feature type="domain" description="PTS EIIA type-4" evidence="8">
    <location>
        <begin position="4"/>
        <end position="143"/>
    </location>
</feature>
<gene>
    <name evidence="9" type="ORF">B6D06_02660</name>
</gene>
<dbReference type="GO" id="GO:0005737">
    <property type="term" value="C:cytoplasm"/>
    <property type="evidence" value="ECO:0007669"/>
    <property type="project" value="UniProtKB-SubCell"/>
</dbReference>
<reference evidence="9 10" key="1">
    <citation type="submission" date="2017-03" db="EMBL/GenBank/DDBJ databases">
        <title>Comparative genomics of honeybee gut symbionts reveal geographically distinct and subgroup specific antibiotic resistance.</title>
        <authorList>
            <person name="Ludvigsen J."/>
            <person name="Porcellato D."/>
            <person name="Labee-Lund T.M."/>
            <person name="Amdam G.V."/>
            <person name="Rudi K."/>
        </authorList>
    </citation>
    <scope>NUCLEOTIDE SEQUENCE [LARGE SCALE GENOMIC DNA]</scope>
    <source>
        <strain evidence="9 10">A-4-12</strain>
    </source>
</reference>
<dbReference type="InterPro" id="IPR051471">
    <property type="entry name" value="Bacterial_PTS_sugar_comp"/>
</dbReference>
<dbReference type="SUPFAM" id="SSF53062">
    <property type="entry name" value="PTS system fructose IIA component-like"/>
    <property type="match status" value="1"/>
</dbReference>
<name>A0A242NW71_9GAMM</name>
<keyword evidence="6" id="KW-0598">Phosphotransferase system</keyword>
<dbReference type="Pfam" id="PF03610">
    <property type="entry name" value="EIIA-man"/>
    <property type="match status" value="1"/>
</dbReference>
<dbReference type="InterPro" id="IPR004701">
    <property type="entry name" value="PTS_EIIA_man-typ"/>
</dbReference>
<dbReference type="OrthoDB" id="3183705at2"/>
<dbReference type="PANTHER" id="PTHR33799">
    <property type="entry name" value="PTS PERMEASE-RELATED-RELATED"/>
    <property type="match status" value="1"/>
</dbReference>
<evidence type="ECO:0000256" key="4">
    <source>
        <dbReference type="ARBA" id="ARBA00022597"/>
    </source>
</evidence>
<dbReference type="InterPro" id="IPR033887">
    <property type="entry name" value="PTS_IIA_man"/>
</dbReference>
<dbReference type="GO" id="GO:0009401">
    <property type="term" value="P:phosphoenolpyruvate-dependent sugar phosphotransferase system"/>
    <property type="evidence" value="ECO:0007669"/>
    <property type="project" value="UniProtKB-KW"/>
</dbReference>
<dbReference type="AlphaFoldDB" id="A0A242NW71"/>
<comment type="caution">
    <text evidence="9">The sequence shown here is derived from an EMBL/GenBank/DDBJ whole genome shotgun (WGS) entry which is preliminary data.</text>
</comment>
<evidence type="ECO:0000256" key="6">
    <source>
        <dbReference type="ARBA" id="ARBA00022683"/>
    </source>
</evidence>
<dbReference type="CDD" id="cd00006">
    <property type="entry name" value="PTS_IIA_man"/>
    <property type="match status" value="1"/>
</dbReference>
<dbReference type="Gene3D" id="3.40.50.510">
    <property type="entry name" value="Phosphotransferase system, mannose-type IIA component"/>
    <property type="match status" value="1"/>
</dbReference>
<proteinExistence type="predicted"/>